<dbReference type="InterPro" id="IPR017937">
    <property type="entry name" value="Thioredoxin_CS"/>
</dbReference>
<evidence type="ECO:0000313" key="4">
    <source>
        <dbReference type="Proteomes" id="UP001279860"/>
    </source>
</evidence>
<gene>
    <name evidence="3" type="ORF">SBX64_13275</name>
</gene>
<name>A0ABU4IWL9_9VIBR</name>
<dbReference type="PANTHER" id="PTHR42852">
    <property type="entry name" value="THIOL:DISULFIDE INTERCHANGE PROTEIN DSBE"/>
    <property type="match status" value="1"/>
</dbReference>
<comment type="caution">
    <text evidence="3">The sequence shown here is derived from an EMBL/GenBank/DDBJ whole genome shotgun (WGS) entry which is preliminary data.</text>
</comment>
<dbReference type="InterPro" id="IPR000866">
    <property type="entry name" value="AhpC/TSA"/>
</dbReference>
<dbReference type="PROSITE" id="PS51257">
    <property type="entry name" value="PROKAR_LIPOPROTEIN"/>
    <property type="match status" value="1"/>
</dbReference>
<accession>A0ABU4IWL9</accession>
<keyword evidence="4" id="KW-1185">Reference proteome</keyword>
<dbReference type="InterPro" id="IPR036249">
    <property type="entry name" value="Thioredoxin-like_sf"/>
</dbReference>
<sequence length="163" mass="17744">MGGKRVGIGMLMLALATLSGCKEQVLAVGEPAPDLAVMNTHEQQITLQQARGKPVVVEFWSSTCGACLVMMKAWQEYADAHPDKMQFIGVGIAPQPENLSAFAEQLGVTLPLGLDQLGITQERYQVVGTPTTFFIDRHGVLRAIHMGYSSGMDLDHYVNLIQE</sequence>
<feature type="domain" description="Thioredoxin" evidence="2">
    <location>
        <begin position="26"/>
        <end position="163"/>
    </location>
</feature>
<dbReference type="InterPro" id="IPR013766">
    <property type="entry name" value="Thioredoxin_domain"/>
</dbReference>
<dbReference type="EMBL" id="JAWRCP010000001">
    <property type="protein sequence ID" value="MDW6093522.1"/>
    <property type="molecule type" value="Genomic_DNA"/>
</dbReference>
<dbReference type="PANTHER" id="PTHR42852:SF13">
    <property type="entry name" value="PROTEIN DIPZ"/>
    <property type="match status" value="1"/>
</dbReference>
<evidence type="ECO:0000313" key="3">
    <source>
        <dbReference type="EMBL" id="MDW6093522.1"/>
    </source>
</evidence>
<evidence type="ECO:0000259" key="2">
    <source>
        <dbReference type="PROSITE" id="PS51352"/>
    </source>
</evidence>
<dbReference type="InterPro" id="IPR050553">
    <property type="entry name" value="Thioredoxin_ResA/DsbE_sf"/>
</dbReference>
<dbReference type="CDD" id="cd02966">
    <property type="entry name" value="TlpA_like_family"/>
    <property type="match status" value="1"/>
</dbReference>
<dbReference type="Proteomes" id="UP001279860">
    <property type="component" value="Unassembled WGS sequence"/>
</dbReference>
<organism evidence="3 4">
    <name type="scientific">Vibrio rhizosphaerae</name>
    <dbReference type="NCBI Taxonomy" id="398736"/>
    <lineage>
        <taxon>Bacteria</taxon>
        <taxon>Pseudomonadati</taxon>
        <taxon>Pseudomonadota</taxon>
        <taxon>Gammaproteobacteria</taxon>
        <taxon>Vibrionales</taxon>
        <taxon>Vibrionaceae</taxon>
        <taxon>Vibrio</taxon>
    </lineage>
</organism>
<dbReference type="PROSITE" id="PS00194">
    <property type="entry name" value="THIOREDOXIN_1"/>
    <property type="match status" value="1"/>
</dbReference>
<protein>
    <submittedName>
        <fullName evidence="3">TlpA disulfide reductase family protein</fullName>
    </submittedName>
</protein>
<dbReference type="PROSITE" id="PS51352">
    <property type="entry name" value="THIOREDOXIN_2"/>
    <property type="match status" value="1"/>
</dbReference>
<dbReference type="Gene3D" id="3.40.30.10">
    <property type="entry name" value="Glutaredoxin"/>
    <property type="match status" value="1"/>
</dbReference>
<keyword evidence="1" id="KW-0676">Redox-active center</keyword>
<dbReference type="RefSeq" id="WP_318585141.1">
    <property type="nucleotide sequence ID" value="NZ_JAWRCP010000001.1"/>
</dbReference>
<dbReference type="Pfam" id="PF00578">
    <property type="entry name" value="AhpC-TSA"/>
    <property type="match status" value="1"/>
</dbReference>
<evidence type="ECO:0000256" key="1">
    <source>
        <dbReference type="ARBA" id="ARBA00023284"/>
    </source>
</evidence>
<proteinExistence type="predicted"/>
<reference evidence="3 4" key="1">
    <citation type="submission" date="2023-11" db="EMBL/GenBank/DDBJ databases">
        <title>Plant-associative lifestyle of Vibrio porteresiae and its evolutionary dynamics.</title>
        <authorList>
            <person name="Rameshkumar N."/>
            <person name="Kirti K."/>
        </authorList>
    </citation>
    <scope>NUCLEOTIDE SEQUENCE [LARGE SCALE GENOMIC DNA]</scope>
    <source>
        <strain evidence="3 4">MSSRF7</strain>
    </source>
</reference>
<dbReference type="SUPFAM" id="SSF52833">
    <property type="entry name" value="Thioredoxin-like"/>
    <property type="match status" value="1"/>
</dbReference>